<dbReference type="SMART" id="SM00749">
    <property type="entry name" value="BON"/>
    <property type="match status" value="1"/>
</dbReference>
<organism evidence="3 4">
    <name type="scientific">Bdellovibrio reynosensis</name>
    <dbReference type="NCBI Taxonomy" id="2835041"/>
    <lineage>
        <taxon>Bacteria</taxon>
        <taxon>Pseudomonadati</taxon>
        <taxon>Bdellovibrionota</taxon>
        <taxon>Bdellovibrionia</taxon>
        <taxon>Bdellovibrionales</taxon>
        <taxon>Pseudobdellovibrionaceae</taxon>
        <taxon>Bdellovibrio</taxon>
    </lineage>
</organism>
<protein>
    <submittedName>
        <fullName evidence="3">BON domain-containing protein</fullName>
    </submittedName>
</protein>
<proteinExistence type="predicted"/>
<sequence length="248" mass="28936">MPNQRNYDRSSGNQGRYSRSNERQDWYENDPMDERSGYRGEDDDYQMSRNQHQRYRSNDDRGYSRGGGSRRGGQSEYYEQSRFGREEGYRDRDRNDRMDYEQQDRYSQFGYGAQTGEQNFGQFNQSGYSQESQRNYTGRGPKGFKRSDERIKEEICEILTRHPEIDAENIDVEVSEAKVTLEGAVPDRRMKYLAEDAIEHSFGVQEVTNNLRVQKSEEREERQSESRSSGSEKSSSKKSGSSSSSSNH</sequence>
<reference evidence="3" key="1">
    <citation type="submission" date="2022-03" db="EMBL/GenBank/DDBJ databases">
        <title>Genome Identification and Characterization of new species Bdellovibrio reynosense LBG001 sp. nov. from a Mexico soil sample.</title>
        <authorList>
            <person name="Camilli A."/>
            <person name="Ajao Y."/>
            <person name="Guo X."/>
        </authorList>
    </citation>
    <scope>NUCLEOTIDE SEQUENCE</scope>
    <source>
        <strain evidence="3">LBG001</strain>
    </source>
</reference>
<feature type="compositionally biased region" description="Polar residues" evidence="1">
    <location>
        <begin position="1"/>
        <end position="18"/>
    </location>
</feature>
<dbReference type="InterPro" id="IPR007055">
    <property type="entry name" value="BON_dom"/>
</dbReference>
<dbReference type="PROSITE" id="PS50914">
    <property type="entry name" value="BON"/>
    <property type="match status" value="1"/>
</dbReference>
<dbReference type="InterPro" id="IPR051686">
    <property type="entry name" value="Lipoprotein_DolP"/>
</dbReference>
<dbReference type="Pfam" id="PF04972">
    <property type="entry name" value="BON"/>
    <property type="match status" value="1"/>
</dbReference>
<dbReference type="Proteomes" id="UP000830116">
    <property type="component" value="Chromosome"/>
</dbReference>
<evidence type="ECO:0000313" key="4">
    <source>
        <dbReference type="Proteomes" id="UP000830116"/>
    </source>
</evidence>
<keyword evidence="4" id="KW-1185">Reference proteome</keyword>
<feature type="domain" description="BON" evidence="2">
    <location>
        <begin position="147"/>
        <end position="215"/>
    </location>
</feature>
<dbReference type="RefSeq" id="WP_243538395.1">
    <property type="nucleotide sequence ID" value="NZ_CP093442.1"/>
</dbReference>
<evidence type="ECO:0000259" key="2">
    <source>
        <dbReference type="PROSITE" id="PS50914"/>
    </source>
</evidence>
<feature type="region of interest" description="Disordered" evidence="1">
    <location>
        <begin position="198"/>
        <end position="248"/>
    </location>
</feature>
<name>A0ABY4C9Z6_9BACT</name>
<feature type="compositionally biased region" description="Low complexity" evidence="1">
    <location>
        <begin position="226"/>
        <end position="248"/>
    </location>
</feature>
<accession>A0ABY4C9Z6</accession>
<dbReference type="Gene3D" id="3.30.1340.30">
    <property type="match status" value="1"/>
</dbReference>
<dbReference type="PANTHER" id="PTHR34606:SF15">
    <property type="entry name" value="BON DOMAIN-CONTAINING PROTEIN"/>
    <property type="match status" value="1"/>
</dbReference>
<evidence type="ECO:0000256" key="1">
    <source>
        <dbReference type="SAM" id="MobiDB-lite"/>
    </source>
</evidence>
<feature type="region of interest" description="Disordered" evidence="1">
    <location>
        <begin position="1"/>
        <end position="148"/>
    </location>
</feature>
<gene>
    <name evidence="3" type="ORF">MNR06_02340</name>
</gene>
<feature type="compositionally biased region" description="Basic and acidic residues" evidence="1">
    <location>
        <begin position="19"/>
        <end position="40"/>
    </location>
</feature>
<evidence type="ECO:0000313" key="3">
    <source>
        <dbReference type="EMBL" id="UOF01791.1"/>
    </source>
</evidence>
<dbReference type="EMBL" id="CP093442">
    <property type="protein sequence ID" value="UOF01791.1"/>
    <property type="molecule type" value="Genomic_DNA"/>
</dbReference>
<dbReference type="PANTHER" id="PTHR34606">
    <property type="entry name" value="BON DOMAIN-CONTAINING PROTEIN"/>
    <property type="match status" value="1"/>
</dbReference>
<dbReference type="InterPro" id="IPR014004">
    <property type="entry name" value="Transpt-assoc_nodulatn_dom_bac"/>
</dbReference>
<feature type="compositionally biased region" description="Basic and acidic residues" evidence="1">
    <location>
        <begin position="82"/>
        <end position="104"/>
    </location>
</feature>
<feature type="compositionally biased region" description="Basic and acidic residues" evidence="1">
    <location>
        <begin position="214"/>
        <end position="225"/>
    </location>
</feature>
<feature type="compositionally biased region" description="Polar residues" evidence="1">
    <location>
        <begin position="115"/>
        <end position="136"/>
    </location>
</feature>